<sequence>MRVLTFKLFLVARLSQVFAQYTETNDPLVVTPAIDTFINSILTDWGVPGGLSVAVVKKTGESSWNVETKGYGNAKSDKSAVTSSTLFNIASNSKLFTALSTGMLVADPATNPPISWKTKVESIVPEWSLSNPVASKGANLIDLISHRVGMPRHDYAYHATDKLSDHIKKYRHFKPSAELREAFQYNNNMYALLSYLPTVLLPSSPNLARYVKAKIFDPLDMSATTYSYQIAAQSGNLAEGFARQGMKSALDAGTPRALPYWDPHSTEDGDLIAGAGGIISNAVDMAKWLQTLLLNGKNPKTGSVVIPAEAIQTVSTGHTVDTTVPYGQVPLLTPAVYGGGQTIRNYKGHVIVEHGGSVSGFNSMVARLPVDGLGIAVLTNDDAIGGYMSFAIVSRLVDEALGIQPEEWKTSFESFISAGYSAAPQPLPRPANATDPKGGFKDLAGIYEDKGYGRLELCLFPPPPVVSSGCRDVAANVTMVLPGSVDPTVPTFIARWNKQYSTYLRFTHIDGNTFNVASLNPFPAGNASEPGWFMTNNVGTTAEFGRDKGRRGFGLFGGFWGAGAGVPSPSTGNLVQRSEVWFNKA</sequence>
<evidence type="ECO:0000313" key="2">
    <source>
        <dbReference type="Proteomes" id="UP000824881"/>
    </source>
</evidence>
<proteinExistence type="predicted"/>
<gene>
    <name evidence="1" type="ORF">CCMSSC00406_0003995</name>
</gene>
<keyword evidence="2" id="KW-1185">Reference proteome</keyword>
<dbReference type="Proteomes" id="UP000824881">
    <property type="component" value="Unassembled WGS sequence"/>
</dbReference>
<dbReference type="EMBL" id="WQMT02000007">
    <property type="protein sequence ID" value="KAG9220539.1"/>
    <property type="molecule type" value="Genomic_DNA"/>
</dbReference>
<organism evidence="1 2">
    <name type="scientific">Pleurotus cornucopiae</name>
    <name type="common">Cornucopia mushroom</name>
    <dbReference type="NCBI Taxonomy" id="5321"/>
    <lineage>
        <taxon>Eukaryota</taxon>
        <taxon>Fungi</taxon>
        <taxon>Dikarya</taxon>
        <taxon>Basidiomycota</taxon>
        <taxon>Agaricomycotina</taxon>
        <taxon>Agaricomycetes</taxon>
        <taxon>Agaricomycetidae</taxon>
        <taxon>Agaricales</taxon>
        <taxon>Pleurotineae</taxon>
        <taxon>Pleurotaceae</taxon>
        <taxon>Pleurotus</taxon>
    </lineage>
</organism>
<comment type="caution">
    <text evidence="1">The sequence shown here is derived from an EMBL/GenBank/DDBJ whole genome shotgun (WGS) entry which is preliminary data.</text>
</comment>
<accession>A0ACB7ISP2</accession>
<evidence type="ECO:0000313" key="1">
    <source>
        <dbReference type="EMBL" id="KAG9220539.1"/>
    </source>
</evidence>
<reference evidence="1 2" key="1">
    <citation type="journal article" date="2021" name="Appl. Environ. Microbiol.">
        <title>Genetic linkage and physical mapping for an oyster mushroom Pleurotus cornucopiae and QTL analysis for the trait cap color.</title>
        <authorList>
            <person name="Zhang Y."/>
            <person name="Gao W."/>
            <person name="Sonnenberg A."/>
            <person name="Chen Q."/>
            <person name="Zhang J."/>
            <person name="Huang C."/>
        </authorList>
    </citation>
    <scope>NUCLEOTIDE SEQUENCE [LARGE SCALE GENOMIC DNA]</scope>
    <source>
        <strain evidence="1">CCMSSC00406</strain>
    </source>
</reference>
<name>A0ACB7ISP2_PLECO</name>
<protein>
    <submittedName>
        <fullName evidence="1">Uncharacterized protein</fullName>
    </submittedName>
</protein>